<sequence>MADPQSISQAINSRQTVDPEVSRAKFERELGNFKQVETHYRERGIILLRASFPDILLAFTAARMRPLMTVFAVKINFTNYDLEAPSVQFIDPLTEAPVKLNQLGSFMPRKAPGTGTAGQTQAAPNISYLIQAHQPHQIPFVCLPGVREYHHHPYHSNDPWFSHRRMGEGTLGFLIDQLHQYGTHPINGYCPQSFNVQQPAPGVVQVQSQGLIFTIDIASVPL</sequence>
<accession>A0ABZ0TNN9</accession>
<proteinExistence type="predicted"/>
<dbReference type="InterPro" id="IPR025873">
    <property type="entry name" value="Metal-bd_dom_prd"/>
</dbReference>
<organism evidence="2 3">
    <name type="scientific">Mucilaginibacter sabulilitoris</name>
    <dbReference type="NCBI Taxonomy" id="1173583"/>
    <lineage>
        <taxon>Bacteria</taxon>
        <taxon>Pseudomonadati</taxon>
        <taxon>Bacteroidota</taxon>
        <taxon>Sphingobacteriia</taxon>
        <taxon>Sphingobacteriales</taxon>
        <taxon>Sphingobacteriaceae</taxon>
        <taxon>Mucilaginibacter</taxon>
    </lineage>
</organism>
<evidence type="ECO:0000259" key="1">
    <source>
        <dbReference type="Pfam" id="PF14455"/>
    </source>
</evidence>
<evidence type="ECO:0000313" key="3">
    <source>
        <dbReference type="Proteomes" id="UP001324380"/>
    </source>
</evidence>
<feature type="domain" description="Metal binding" evidence="1">
    <location>
        <begin position="17"/>
        <end position="186"/>
    </location>
</feature>
<dbReference type="Proteomes" id="UP001324380">
    <property type="component" value="Chromosome"/>
</dbReference>
<gene>
    <name evidence="2" type="ORF">SNE25_04375</name>
</gene>
<name>A0ABZ0TNN9_9SPHI</name>
<evidence type="ECO:0000313" key="2">
    <source>
        <dbReference type="EMBL" id="WPU94755.1"/>
    </source>
</evidence>
<reference evidence="2 3" key="1">
    <citation type="submission" date="2023-11" db="EMBL/GenBank/DDBJ databases">
        <title>Analysis of the Genomes of Mucilaginibacter gossypii cycad 4 and M. sabulilitoris SNA2: microbes with the potential for plant growth promotion.</title>
        <authorList>
            <person name="Hirsch A.M."/>
            <person name="Humm E."/>
            <person name="Rubbi M."/>
            <person name="Del Vecchio G."/>
            <person name="Ha S.M."/>
            <person name="Pellegrini M."/>
            <person name="Gunsalus R.P."/>
        </authorList>
    </citation>
    <scope>NUCLEOTIDE SEQUENCE [LARGE SCALE GENOMIC DNA]</scope>
    <source>
        <strain evidence="2 3">SNA2</strain>
    </source>
</reference>
<dbReference type="EMBL" id="CP139558">
    <property type="protein sequence ID" value="WPU94755.1"/>
    <property type="molecule type" value="Genomic_DNA"/>
</dbReference>
<protein>
    <submittedName>
        <fullName evidence="2">Metal-binding protein</fullName>
    </submittedName>
</protein>
<dbReference type="RefSeq" id="WP_321563871.1">
    <property type="nucleotide sequence ID" value="NZ_CP139558.1"/>
</dbReference>
<keyword evidence="3" id="KW-1185">Reference proteome</keyword>
<dbReference type="Pfam" id="PF14455">
    <property type="entry name" value="Metal_CEHH"/>
    <property type="match status" value="1"/>
</dbReference>